<protein>
    <submittedName>
        <fullName evidence="5">Acyl CoA:acetate/3-ketoacid CoA transferase</fullName>
    </submittedName>
</protein>
<comment type="caution">
    <text evidence="5">The sequence shown here is derived from an EMBL/GenBank/DDBJ whole genome shotgun (WGS) entry which is preliminary data.</text>
</comment>
<dbReference type="PANTHER" id="PTHR43293:SF1">
    <property type="entry name" value="ACETATE COA-TRANSFERASE YDIF"/>
    <property type="match status" value="1"/>
</dbReference>
<dbReference type="GO" id="GO:0046952">
    <property type="term" value="P:ketone body catabolic process"/>
    <property type="evidence" value="ECO:0007669"/>
    <property type="project" value="InterPro"/>
</dbReference>
<dbReference type="EMBL" id="PZJJ01000026">
    <property type="protein sequence ID" value="PTL37996.1"/>
    <property type="molecule type" value="Genomic_DNA"/>
</dbReference>
<evidence type="ECO:0000256" key="1">
    <source>
        <dbReference type="ARBA" id="ARBA00007154"/>
    </source>
</evidence>
<dbReference type="AlphaFoldDB" id="A0A2T4U3N0"/>
<dbReference type="PANTHER" id="PTHR43293">
    <property type="entry name" value="ACETATE COA-TRANSFERASE YDIF"/>
    <property type="match status" value="1"/>
</dbReference>
<reference evidence="5 6" key="1">
    <citation type="submission" date="2018-03" db="EMBL/GenBank/DDBJ databases">
        <title>Alkalicoccus saliphilus sp. nov., isolated from a mineral pool.</title>
        <authorList>
            <person name="Zhao B."/>
        </authorList>
    </citation>
    <scope>NUCLEOTIDE SEQUENCE [LARGE SCALE GENOMIC DNA]</scope>
    <source>
        <strain evidence="5 6">6AG</strain>
    </source>
</reference>
<dbReference type="RefSeq" id="WP_107585731.1">
    <property type="nucleotide sequence ID" value="NZ_PZJJ01000026.1"/>
</dbReference>
<accession>A0A2T4U3N0</accession>
<evidence type="ECO:0000256" key="4">
    <source>
        <dbReference type="PIRSR" id="PIRSR000858-1"/>
    </source>
</evidence>
<dbReference type="GO" id="GO:0008410">
    <property type="term" value="F:CoA-transferase activity"/>
    <property type="evidence" value="ECO:0007669"/>
    <property type="project" value="InterPro"/>
</dbReference>
<dbReference type="InterPro" id="IPR014388">
    <property type="entry name" value="3-oxoacid_CoA-transferase"/>
</dbReference>
<evidence type="ECO:0000256" key="3">
    <source>
        <dbReference type="PIRNR" id="PIRNR000858"/>
    </source>
</evidence>
<dbReference type="InterPro" id="IPR037171">
    <property type="entry name" value="NagB/RpiA_transferase-like"/>
</dbReference>
<evidence type="ECO:0000313" key="5">
    <source>
        <dbReference type="EMBL" id="PTL37996.1"/>
    </source>
</evidence>
<feature type="active site" description="5-glutamyl coenzyme A thioester intermediate" evidence="4">
    <location>
        <position position="324"/>
    </location>
</feature>
<dbReference type="PIRSF" id="PIRSF000858">
    <property type="entry name" value="SCOT-t"/>
    <property type="match status" value="1"/>
</dbReference>
<dbReference type="OrthoDB" id="9805230at2"/>
<dbReference type="SUPFAM" id="SSF100950">
    <property type="entry name" value="NagB/RpiA/CoA transferase-like"/>
    <property type="match status" value="2"/>
</dbReference>
<dbReference type="Pfam" id="PF01144">
    <property type="entry name" value="CoA_trans"/>
    <property type="match status" value="1"/>
</dbReference>
<sequence>MVNFITASEAAALIQDDDFLASTPMGLGGLPEEILAGIEKRFLQQGHPQNLTFAHACGIGNGTEGRGADYLAHEGLTKRIISGHIGASPRMGKYVAEEKLEAYLFPQGVITQIWRATAGKKPGVITKVGLGTYVDPQFEGAKVNNRTTEELIKRIQLEGEDYLHYPTLPVNVAIIRGTTADEKGNLTNEGEVGSFELLALATAAKNNGGIVIAQVQKHAEAGSLDPKRVQVPGNLIDYVVVTENPNFHYQTMGTSYNPALSGEMRVPLGAIPRLPLNPRKIIARRAAMELKPKSIVNLGIGIPEGVSSVAAEEGVVDDITLTLELGVFGGIPAGGPDFGAAYNPGAVVQHDAMFDFYDGGGLDTAFLGAAQFDKYGNVNVSKFGPRVVGPGGFINISQTSKKVVFCGTFTAGGKAEIGNQNITITDQGKAKKFVRNVEQITFSGQFASDNSLPVLFVTERAVFDIENGQLRLIEIAPGLNLQMDILDWMEFTPVIAEDLKEMSREIFQEEWGYLEKAMYDYSQADVIV</sequence>
<evidence type="ECO:0000256" key="2">
    <source>
        <dbReference type="ARBA" id="ARBA00022679"/>
    </source>
</evidence>
<dbReference type="Proteomes" id="UP000240509">
    <property type="component" value="Unassembled WGS sequence"/>
</dbReference>
<gene>
    <name evidence="5" type="ORF">C6Y45_13350</name>
</gene>
<dbReference type="SMART" id="SM00882">
    <property type="entry name" value="CoA_trans"/>
    <property type="match status" value="2"/>
</dbReference>
<name>A0A2T4U3N0_9BACI</name>
<keyword evidence="6" id="KW-1185">Reference proteome</keyword>
<dbReference type="Gene3D" id="3.40.1080.10">
    <property type="entry name" value="Glutaconate Coenzyme A-transferase"/>
    <property type="match status" value="2"/>
</dbReference>
<organism evidence="5 6">
    <name type="scientific">Alkalicoccus saliphilus</name>
    <dbReference type="NCBI Taxonomy" id="200989"/>
    <lineage>
        <taxon>Bacteria</taxon>
        <taxon>Bacillati</taxon>
        <taxon>Bacillota</taxon>
        <taxon>Bacilli</taxon>
        <taxon>Bacillales</taxon>
        <taxon>Bacillaceae</taxon>
        <taxon>Alkalicoccus</taxon>
    </lineage>
</organism>
<evidence type="ECO:0000313" key="6">
    <source>
        <dbReference type="Proteomes" id="UP000240509"/>
    </source>
</evidence>
<dbReference type="InterPro" id="IPR004165">
    <property type="entry name" value="CoA_trans_fam_I"/>
</dbReference>
<keyword evidence="2 3" id="KW-0808">Transferase</keyword>
<comment type="similarity">
    <text evidence="1 3">Belongs to the 3-oxoacid CoA-transferase family.</text>
</comment>
<proteinExistence type="inferred from homology"/>